<evidence type="ECO:0000313" key="3">
    <source>
        <dbReference type="EMBL" id="QJH99514.1"/>
    </source>
</evidence>
<evidence type="ECO:0000256" key="1">
    <source>
        <dbReference type="SAM" id="MobiDB-lite"/>
    </source>
</evidence>
<sequence>MARIEMTDPVDMEQADRKEKEDNDLEKAFDISNLKISDFKSAQLKDARPRHPFDGYPDRKIQIGTYLENQNNPKSKELPTLVNLTHILVFKEEVKQDKSGERVSLGFPEMRNNDGKVIRPNTQKTGTVRTAHNRRAKDYESGGMDTDVVFDRTINLEDGEVTQFAIIPSPSVRAQIVFFYNSKTQRIEHDPRYLLADPKQISRLRRVFEMIVNPKIRLEESIKATFDNSADTFQSTSLPGIPEGE</sequence>
<evidence type="ECO:0000313" key="2">
    <source>
        <dbReference type="EMBL" id="QJA75315.1"/>
    </source>
</evidence>
<proteinExistence type="predicted"/>
<reference evidence="2" key="1">
    <citation type="submission" date="2020-03" db="EMBL/GenBank/DDBJ databases">
        <title>The deep terrestrial virosphere.</title>
        <authorList>
            <person name="Holmfeldt K."/>
            <person name="Nilsson E."/>
            <person name="Simone D."/>
            <person name="Lopez-Fernandez M."/>
            <person name="Wu X."/>
            <person name="de Brujin I."/>
            <person name="Lundin D."/>
            <person name="Andersson A."/>
            <person name="Bertilsson S."/>
            <person name="Dopson M."/>
        </authorList>
    </citation>
    <scope>NUCLEOTIDE SEQUENCE</scope>
    <source>
        <strain evidence="2">MM415A01819</strain>
        <strain evidence="3">TM448B01614</strain>
    </source>
</reference>
<accession>A0A6M3K3J4</accession>
<dbReference type="EMBL" id="MT142155">
    <property type="protein sequence ID" value="QJA75315.1"/>
    <property type="molecule type" value="Genomic_DNA"/>
</dbReference>
<name>A0A6M3K3J4_9ZZZZ</name>
<gene>
    <name evidence="2" type="ORF">MM415A01819_0006</name>
    <name evidence="3" type="ORF">TM448B01614_0005</name>
</gene>
<organism evidence="2">
    <name type="scientific">viral metagenome</name>
    <dbReference type="NCBI Taxonomy" id="1070528"/>
    <lineage>
        <taxon>unclassified sequences</taxon>
        <taxon>metagenomes</taxon>
        <taxon>organismal metagenomes</taxon>
    </lineage>
</organism>
<feature type="region of interest" description="Disordered" evidence="1">
    <location>
        <begin position="1"/>
        <end position="25"/>
    </location>
</feature>
<dbReference type="AlphaFoldDB" id="A0A6M3K3J4"/>
<dbReference type="EMBL" id="MT144794">
    <property type="protein sequence ID" value="QJH99514.1"/>
    <property type="molecule type" value="Genomic_DNA"/>
</dbReference>
<feature type="compositionally biased region" description="Basic and acidic residues" evidence="1">
    <location>
        <begin position="14"/>
        <end position="25"/>
    </location>
</feature>
<protein>
    <submittedName>
        <fullName evidence="2">Uncharacterized protein</fullName>
    </submittedName>
</protein>